<dbReference type="InterPro" id="IPR006747">
    <property type="entry name" value="DUF599"/>
</dbReference>
<feature type="transmembrane region" description="Helical" evidence="1">
    <location>
        <begin position="15"/>
        <end position="34"/>
    </location>
</feature>
<dbReference type="AlphaFoldDB" id="A0A1E3VXZ5"/>
<feature type="transmembrane region" description="Helical" evidence="1">
    <location>
        <begin position="82"/>
        <end position="102"/>
    </location>
</feature>
<comment type="caution">
    <text evidence="2">The sequence shown here is derived from an EMBL/GenBank/DDBJ whole genome shotgun (WGS) entry which is preliminary data.</text>
</comment>
<dbReference type="OrthoDB" id="9806874at2"/>
<organism evidence="2 3">
    <name type="scientific">Methyloceanibacter methanicus</name>
    <dbReference type="NCBI Taxonomy" id="1774968"/>
    <lineage>
        <taxon>Bacteria</taxon>
        <taxon>Pseudomonadati</taxon>
        <taxon>Pseudomonadota</taxon>
        <taxon>Alphaproteobacteria</taxon>
        <taxon>Hyphomicrobiales</taxon>
        <taxon>Hyphomicrobiaceae</taxon>
        <taxon>Methyloceanibacter</taxon>
    </lineage>
</organism>
<evidence type="ECO:0000313" key="2">
    <source>
        <dbReference type="EMBL" id="ODR98389.1"/>
    </source>
</evidence>
<feature type="transmembrane region" description="Helical" evidence="1">
    <location>
        <begin position="194"/>
        <end position="222"/>
    </location>
</feature>
<dbReference type="PANTHER" id="PTHR31881">
    <property type="match status" value="1"/>
</dbReference>
<protein>
    <recommendedName>
        <fullName evidence="4">DUF599 domain-containing protein</fullName>
    </recommendedName>
</protein>
<evidence type="ECO:0000256" key="1">
    <source>
        <dbReference type="SAM" id="Phobius"/>
    </source>
</evidence>
<evidence type="ECO:0000313" key="3">
    <source>
        <dbReference type="Proteomes" id="UP000094501"/>
    </source>
</evidence>
<accession>A0A1E3VXZ5</accession>
<sequence>MVGQQSTNGRPTMDLLDILAFVWFCLCYFGYAWAVSYGPLKSRRGLVAAVNDRRLQWMETALRRDIRIMDSQLLTSLSSGNAFFASTSVLVLGGLTAMLGSADDVKTRLEQLPFVTDAPLVSWEFKILFLMGLMIMAFFAFAWAFRLTHYVGTMFGALPLHPDADTEEAKIHAKKTAQLVALSGRHLNSGLRTIYFAIAGLAWFVSPILFAIGCALVTVIVYRREYKSEAFTVIDI</sequence>
<dbReference type="RefSeq" id="WP_158008303.1">
    <property type="nucleotide sequence ID" value="NZ_LPWG01000013.1"/>
</dbReference>
<keyword evidence="1" id="KW-1133">Transmembrane helix</keyword>
<dbReference type="EMBL" id="LPWG01000013">
    <property type="protein sequence ID" value="ODR98389.1"/>
    <property type="molecule type" value="Genomic_DNA"/>
</dbReference>
<dbReference type="Pfam" id="PF04654">
    <property type="entry name" value="DUF599"/>
    <property type="match status" value="1"/>
</dbReference>
<gene>
    <name evidence="2" type="ORF">AUC68_08070</name>
</gene>
<dbReference type="STRING" id="1774968.AUC68_08070"/>
<dbReference type="PANTHER" id="PTHR31881:SF6">
    <property type="entry name" value="OS09G0494600 PROTEIN"/>
    <property type="match status" value="1"/>
</dbReference>
<dbReference type="Proteomes" id="UP000094501">
    <property type="component" value="Unassembled WGS sequence"/>
</dbReference>
<feature type="transmembrane region" description="Helical" evidence="1">
    <location>
        <begin position="123"/>
        <end position="145"/>
    </location>
</feature>
<reference evidence="2 3" key="1">
    <citation type="journal article" date="2016" name="Environ. Microbiol.">
        <title>New Methyloceanibacter diversity from North Sea sediments includes methanotroph containing solely the soluble methane monooxygenase.</title>
        <authorList>
            <person name="Vekeman B."/>
            <person name="Kerckhof F.M."/>
            <person name="Cremers G."/>
            <person name="de Vos P."/>
            <person name="Vandamme P."/>
            <person name="Boon N."/>
            <person name="Op den Camp H.J."/>
            <person name="Heylen K."/>
        </authorList>
    </citation>
    <scope>NUCLEOTIDE SEQUENCE [LARGE SCALE GENOMIC DNA]</scope>
    <source>
        <strain evidence="2 3">R-67174</strain>
    </source>
</reference>
<keyword evidence="1" id="KW-0812">Transmembrane</keyword>
<evidence type="ECO:0008006" key="4">
    <source>
        <dbReference type="Google" id="ProtNLM"/>
    </source>
</evidence>
<name>A0A1E3VXZ5_9HYPH</name>
<proteinExistence type="predicted"/>
<keyword evidence="3" id="KW-1185">Reference proteome</keyword>
<keyword evidence="1" id="KW-0472">Membrane</keyword>